<organism evidence="12">
    <name type="scientific">Notodromas monacha</name>
    <dbReference type="NCBI Taxonomy" id="399045"/>
    <lineage>
        <taxon>Eukaryota</taxon>
        <taxon>Metazoa</taxon>
        <taxon>Ecdysozoa</taxon>
        <taxon>Arthropoda</taxon>
        <taxon>Crustacea</taxon>
        <taxon>Oligostraca</taxon>
        <taxon>Ostracoda</taxon>
        <taxon>Podocopa</taxon>
        <taxon>Podocopida</taxon>
        <taxon>Cypridocopina</taxon>
        <taxon>Cypridoidea</taxon>
        <taxon>Cyprididae</taxon>
        <taxon>Notodromas</taxon>
    </lineage>
</organism>
<dbReference type="InterPro" id="IPR051628">
    <property type="entry name" value="LUBAC_E3_Ligases"/>
</dbReference>
<dbReference type="OrthoDB" id="261960at2759"/>
<evidence type="ECO:0000313" key="12">
    <source>
        <dbReference type="EMBL" id="CAD7273522.1"/>
    </source>
</evidence>
<protein>
    <recommendedName>
        <fullName evidence="14">RanBP-type and C3HC4-type zinc finger-containing protein 1</fullName>
    </recommendedName>
</protein>
<dbReference type="InterPro" id="IPR018957">
    <property type="entry name" value="Znf_C3HC4_RING-type"/>
</dbReference>
<dbReference type="InterPro" id="IPR044066">
    <property type="entry name" value="TRIAD_supradom"/>
</dbReference>
<evidence type="ECO:0000256" key="4">
    <source>
        <dbReference type="ARBA" id="ARBA00022737"/>
    </source>
</evidence>
<dbReference type="Gene3D" id="3.30.40.10">
    <property type="entry name" value="Zinc/RING finger domain, C3HC4 (zinc finger)"/>
    <property type="match status" value="1"/>
</dbReference>
<dbReference type="InterPro" id="IPR001841">
    <property type="entry name" value="Znf_RING"/>
</dbReference>
<evidence type="ECO:0000259" key="11">
    <source>
        <dbReference type="PROSITE" id="PS51873"/>
    </source>
</evidence>
<dbReference type="InterPro" id="IPR013083">
    <property type="entry name" value="Znf_RING/FYVE/PHD"/>
</dbReference>
<keyword evidence="6" id="KW-0833">Ubl conjugation pathway</keyword>
<dbReference type="EMBL" id="CAJPEX010000140">
    <property type="protein sequence ID" value="CAG0913674.1"/>
    <property type="molecule type" value="Genomic_DNA"/>
</dbReference>
<dbReference type="InterPro" id="IPR047558">
    <property type="entry name" value="BRcat_RBR_HOIL1"/>
</dbReference>
<evidence type="ECO:0000256" key="6">
    <source>
        <dbReference type="ARBA" id="ARBA00022786"/>
    </source>
</evidence>
<dbReference type="GO" id="GO:0004842">
    <property type="term" value="F:ubiquitin-protein transferase activity"/>
    <property type="evidence" value="ECO:0007669"/>
    <property type="project" value="TreeGrafter"/>
</dbReference>
<evidence type="ECO:0000256" key="7">
    <source>
        <dbReference type="ARBA" id="ARBA00022833"/>
    </source>
</evidence>
<feature type="domain" description="RING-type" evidence="11">
    <location>
        <begin position="116"/>
        <end position="344"/>
    </location>
</feature>
<feature type="domain" description="RING-type" evidence="10">
    <location>
        <begin position="120"/>
        <end position="162"/>
    </location>
</feature>
<dbReference type="GO" id="GO:0043130">
    <property type="term" value="F:ubiquitin binding"/>
    <property type="evidence" value="ECO:0007669"/>
    <property type="project" value="TreeGrafter"/>
</dbReference>
<dbReference type="PANTHER" id="PTHR22770:SF13">
    <property type="entry name" value="RING-TYPE DOMAIN-CONTAINING PROTEIN"/>
    <property type="match status" value="1"/>
</dbReference>
<evidence type="ECO:0000256" key="1">
    <source>
        <dbReference type="ARBA" id="ARBA00004906"/>
    </source>
</evidence>
<dbReference type="CDD" id="cd20345">
    <property type="entry name" value="BRcat_RBR_HOIL1"/>
    <property type="match status" value="1"/>
</dbReference>
<keyword evidence="5 8" id="KW-0863">Zinc-finger</keyword>
<evidence type="ECO:0000259" key="10">
    <source>
        <dbReference type="PROSITE" id="PS50089"/>
    </source>
</evidence>
<dbReference type="PROSITE" id="PS51873">
    <property type="entry name" value="TRIAD"/>
    <property type="match status" value="1"/>
</dbReference>
<keyword evidence="3" id="KW-0479">Metal-binding</keyword>
<dbReference type="InterPro" id="IPR047557">
    <property type="entry name" value="Rcat_RBR_HOIL1"/>
</dbReference>
<evidence type="ECO:0008006" key="14">
    <source>
        <dbReference type="Google" id="ProtNLM"/>
    </source>
</evidence>
<evidence type="ECO:0000313" key="13">
    <source>
        <dbReference type="Proteomes" id="UP000678499"/>
    </source>
</evidence>
<dbReference type="Proteomes" id="UP000678499">
    <property type="component" value="Unassembled WGS sequence"/>
</dbReference>
<keyword evidence="13" id="KW-1185">Reference proteome</keyword>
<dbReference type="PROSITE" id="PS50089">
    <property type="entry name" value="ZF_RING_2"/>
    <property type="match status" value="1"/>
</dbReference>
<evidence type="ECO:0000256" key="2">
    <source>
        <dbReference type="ARBA" id="ARBA00022679"/>
    </source>
</evidence>
<dbReference type="Gene3D" id="1.20.120.1750">
    <property type="match status" value="1"/>
</dbReference>
<dbReference type="InterPro" id="IPR017907">
    <property type="entry name" value="Znf_RING_CS"/>
</dbReference>
<dbReference type="GO" id="GO:0043161">
    <property type="term" value="P:proteasome-mediated ubiquitin-dependent protein catabolic process"/>
    <property type="evidence" value="ECO:0007669"/>
    <property type="project" value="TreeGrafter"/>
</dbReference>
<accession>A0A7R9BE40</accession>
<dbReference type="GO" id="GO:0097039">
    <property type="term" value="P:protein linear polyubiquitination"/>
    <property type="evidence" value="ECO:0007669"/>
    <property type="project" value="TreeGrafter"/>
</dbReference>
<keyword evidence="9" id="KW-0732">Signal</keyword>
<dbReference type="CDD" id="cd16633">
    <property type="entry name" value="mRING-HC-C3HC3D_RBR_HOIL1"/>
    <property type="match status" value="1"/>
</dbReference>
<feature type="signal peptide" evidence="9">
    <location>
        <begin position="1"/>
        <end position="24"/>
    </location>
</feature>
<dbReference type="PANTHER" id="PTHR22770">
    <property type="entry name" value="UBIQUITIN CONJUGATING ENZYME 7 INTERACTING PROTEIN-RELATED"/>
    <property type="match status" value="1"/>
</dbReference>
<evidence type="ECO:0000256" key="9">
    <source>
        <dbReference type="SAM" id="SignalP"/>
    </source>
</evidence>
<dbReference type="EMBL" id="OA882177">
    <property type="protein sequence ID" value="CAD7273522.1"/>
    <property type="molecule type" value="Genomic_DNA"/>
</dbReference>
<dbReference type="GO" id="GO:0071797">
    <property type="term" value="C:LUBAC complex"/>
    <property type="evidence" value="ECO:0007669"/>
    <property type="project" value="TreeGrafter"/>
</dbReference>
<dbReference type="PROSITE" id="PS00518">
    <property type="entry name" value="ZF_RING_1"/>
    <property type="match status" value="1"/>
</dbReference>
<sequence>MSKSNRPHVCTVRCYFMLFCVAFASDRRCPHCEEPLAPYQFKCSKCNKFAGIAAAAAKPSLIREAIRKQSLEDSKSTPYNNSISSSNHNSQVAAPVSSHYKALQAVDKEALTGNAEAFDCPVCFVKVEAQSGVVLKECLHSFCKDCLIGVVEHAEDPAVKCPFRDNIYACDAKLQDREIRALVPAGVYSRLQRRSMNAVEGRLNSFHCKTKDCPGWAECDDNVNQFRCPVCNKVNCLTCQAIHETVSCKAYQDDVASRAELLDEDAKKTRQFLQDMLADDNAMECPGCHVVILRKWGCDWLRCSLCKTEICWVTRGPRWGPKGKGDTSGGCKCRINGVPCHPSCRYCH</sequence>
<comment type="pathway">
    <text evidence="1">Protein modification; protein ubiquitination.</text>
</comment>
<reference evidence="12" key="1">
    <citation type="submission" date="2020-11" db="EMBL/GenBank/DDBJ databases">
        <authorList>
            <person name="Tran Van P."/>
        </authorList>
    </citation>
    <scope>NUCLEOTIDE SEQUENCE</scope>
</reference>
<dbReference type="AlphaFoldDB" id="A0A7R9BE40"/>
<evidence type="ECO:0000256" key="3">
    <source>
        <dbReference type="ARBA" id="ARBA00022723"/>
    </source>
</evidence>
<proteinExistence type="predicted"/>
<evidence type="ECO:0000256" key="5">
    <source>
        <dbReference type="ARBA" id="ARBA00022771"/>
    </source>
</evidence>
<feature type="chain" id="PRO_5036402908" description="RanBP-type and C3HC4-type zinc finger-containing protein 1" evidence="9">
    <location>
        <begin position="25"/>
        <end position="348"/>
    </location>
</feature>
<evidence type="ECO:0000256" key="8">
    <source>
        <dbReference type="PROSITE-ProRule" id="PRU00175"/>
    </source>
</evidence>
<dbReference type="SUPFAM" id="SSF57850">
    <property type="entry name" value="RING/U-box"/>
    <property type="match status" value="3"/>
</dbReference>
<gene>
    <name evidence="12" type="ORF">NMOB1V02_LOCUS1403</name>
</gene>
<keyword evidence="4" id="KW-0677">Repeat</keyword>
<dbReference type="Pfam" id="PF00097">
    <property type="entry name" value="zf-C3HC4"/>
    <property type="match status" value="1"/>
</dbReference>
<dbReference type="GO" id="GO:0008270">
    <property type="term" value="F:zinc ion binding"/>
    <property type="evidence" value="ECO:0007669"/>
    <property type="project" value="UniProtKB-KW"/>
</dbReference>
<dbReference type="FunFam" id="3.30.40.10:FF:000137">
    <property type="entry name" value="RanBP-type and C3HC4-type zinc finger-containing protein 1"/>
    <property type="match status" value="1"/>
</dbReference>
<dbReference type="InterPro" id="IPR047559">
    <property type="entry name" value="HOIL1_RBR_mRING-HC-C3HC3D"/>
</dbReference>
<keyword evidence="7" id="KW-0862">Zinc</keyword>
<keyword evidence="2" id="KW-0808">Transferase</keyword>
<name>A0A7R9BE40_9CRUS</name>
<dbReference type="CDD" id="cd20358">
    <property type="entry name" value="Rcat_RBR_HOIL1"/>
    <property type="match status" value="1"/>
</dbReference>